<accession>A0A0Q0ZAM0</accession>
<protein>
    <submittedName>
        <fullName evidence="1">Abi-like protein</fullName>
    </submittedName>
</protein>
<dbReference type="EMBL" id="LKEV01000001">
    <property type="protein sequence ID" value="KQB86981.1"/>
    <property type="molecule type" value="Genomic_DNA"/>
</dbReference>
<dbReference type="STRING" id="1544413.Clow_00026"/>
<dbReference type="OrthoDB" id="3418622at2"/>
<dbReference type="AlphaFoldDB" id="A0A0Q0ZAM0"/>
<evidence type="ECO:0000313" key="1">
    <source>
        <dbReference type="EMBL" id="KQB86981.1"/>
    </source>
</evidence>
<keyword evidence="2" id="KW-1185">Reference proteome</keyword>
<evidence type="ECO:0000313" key="2">
    <source>
        <dbReference type="Proteomes" id="UP000050488"/>
    </source>
</evidence>
<name>A0A0Q0ZAM0_9CORY</name>
<sequence length="264" mass="30195">MGELSNLWSGSRVGALGVRHISIQRLKPYLEEMFYDERKAVALYMWDRELSAAFFRDISLLEVALRNTIDSVLVSTYGQSWHRSAVTLFDSRTFNQIAEAWKRLPKAYHSYDPANGVIRGRLIASCMFGTWVSMLDAGGGTGCEPPCDKVDHDQIWSTELLIKAFPGGQKIAGTCDRQPFDRAWVHRQVRNVHLLRNRIAHHESLINGYPIPGENNDESRISARRGYYYCLRLAAMIDRDLFRYIEQSSVVPSVLEKDPRGRNE</sequence>
<gene>
    <name evidence="1" type="ORF">Clow_00026</name>
</gene>
<comment type="caution">
    <text evidence="1">The sequence shown here is derived from an EMBL/GenBank/DDBJ whole genome shotgun (WGS) entry which is preliminary data.</text>
</comment>
<dbReference type="Proteomes" id="UP000050488">
    <property type="component" value="Unassembled WGS sequence"/>
</dbReference>
<dbReference type="PATRIC" id="fig|1544413.3.peg.26"/>
<proteinExistence type="predicted"/>
<dbReference type="RefSeq" id="WP_082418416.1">
    <property type="nucleotide sequence ID" value="NZ_JAUSQY010000001.1"/>
</dbReference>
<reference evidence="1 2" key="1">
    <citation type="submission" date="2015-10" db="EMBL/GenBank/DDBJ databases">
        <title>Corynebacteirum lowii and Corynebacterium oculi species nova, derived from human clinical disease and and emended description of Corynebacterium mastiditis.</title>
        <authorList>
            <person name="Bernard K."/>
            <person name="Pacheco A.L."/>
            <person name="Mcdougall C."/>
            <person name="Burtx T."/>
            <person name="Weibe D."/>
            <person name="Tyler S."/>
            <person name="Olson A.B."/>
            <person name="Cnockaert M."/>
            <person name="Eguchi H."/>
            <person name="Kuwahara T."/>
            <person name="Nakayama-Imaohji H."/>
            <person name="Boudewijins M."/>
            <person name="Van Hoecke F."/>
            <person name="Bernier A.-M."/>
            <person name="Vandamme P."/>
        </authorList>
    </citation>
    <scope>NUCLEOTIDE SEQUENCE [LARGE SCALE GENOMIC DNA]</scope>
    <source>
        <strain evidence="1 2">NML 130206</strain>
    </source>
</reference>
<organism evidence="1 2">
    <name type="scientific">Corynebacterium lowii</name>
    <dbReference type="NCBI Taxonomy" id="1544413"/>
    <lineage>
        <taxon>Bacteria</taxon>
        <taxon>Bacillati</taxon>
        <taxon>Actinomycetota</taxon>
        <taxon>Actinomycetes</taxon>
        <taxon>Mycobacteriales</taxon>
        <taxon>Corynebacteriaceae</taxon>
        <taxon>Corynebacterium</taxon>
    </lineage>
</organism>